<feature type="transmembrane region" description="Helical" evidence="1">
    <location>
        <begin position="369"/>
        <end position="391"/>
    </location>
</feature>
<dbReference type="Proteomes" id="UP001214603">
    <property type="component" value="Chromosome 9"/>
</dbReference>
<reference evidence="3" key="1">
    <citation type="submission" date="2023-03" db="EMBL/GenBank/DDBJ databases">
        <title>Mating type loci evolution in Malassezia.</title>
        <authorList>
            <person name="Coelho M.A."/>
        </authorList>
    </citation>
    <scope>NUCLEOTIDE SEQUENCE</scope>
    <source>
        <strain evidence="3">CBS 7876</strain>
    </source>
</reference>
<dbReference type="EC" id="2.4.1.198" evidence="3"/>
<dbReference type="GO" id="GO:0006506">
    <property type="term" value="P:GPI anchor biosynthetic process"/>
    <property type="evidence" value="ECO:0007669"/>
    <property type="project" value="InterPro"/>
</dbReference>
<keyword evidence="3" id="KW-0808">Transferase</keyword>
<dbReference type="Pfam" id="PF13692">
    <property type="entry name" value="Glyco_trans_1_4"/>
    <property type="match status" value="1"/>
</dbReference>
<gene>
    <name evidence="3" type="primary">SPT14_2</name>
    <name evidence="3" type="ORF">MOBT1_003386</name>
</gene>
<keyword evidence="3" id="KW-0328">Glycosyltransferase</keyword>
<name>A0AAF0E421_9BASI</name>
<keyword evidence="1" id="KW-1133">Transmembrane helix</keyword>
<keyword evidence="1" id="KW-0812">Transmembrane</keyword>
<dbReference type="PANTHER" id="PTHR45871">
    <property type="entry name" value="N-ACETYLGLUCOSAMINYL-PHOSPHATIDYLINOSITOL BIOSYNTHETIC PROTEIN"/>
    <property type="match status" value="1"/>
</dbReference>
<dbReference type="AlphaFoldDB" id="A0AAF0E421"/>
<keyword evidence="4" id="KW-1185">Reference proteome</keyword>
<dbReference type="GO" id="GO:0017176">
    <property type="term" value="F:phosphatidylinositol N-acetylglucosaminyltransferase activity"/>
    <property type="evidence" value="ECO:0007669"/>
    <property type="project" value="UniProtKB-EC"/>
</dbReference>
<dbReference type="InterPro" id="IPR013234">
    <property type="entry name" value="PIGA_GPI_anchor_biosynthesis"/>
</dbReference>
<dbReference type="PANTHER" id="PTHR45871:SF1">
    <property type="entry name" value="PHOSPHATIDYLINOSITOL N-ACETYLGLUCOSAMINYLTRANSFERASE SUBUNIT A"/>
    <property type="match status" value="1"/>
</dbReference>
<protein>
    <submittedName>
        <fullName evidence="3">Phosphatidylinositol N-acetylglucosaminyltransferase</fullName>
        <ecNumber evidence="3">2.4.1.198</ecNumber>
    </submittedName>
</protein>
<proteinExistence type="predicted"/>
<evidence type="ECO:0000313" key="4">
    <source>
        <dbReference type="Proteomes" id="UP001214603"/>
    </source>
</evidence>
<organism evidence="3 4">
    <name type="scientific">Malassezia obtusa</name>
    <dbReference type="NCBI Taxonomy" id="76774"/>
    <lineage>
        <taxon>Eukaryota</taxon>
        <taxon>Fungi</taxon>
        <taxon>Dikarya</taxon>
        <taxon>Basidiomycota</taxon>
        <taxon>Ustilaginomycotina</taxon>
        <taxon>Malasseziomycetes</taxon>
        <taxon>Malasseziales</taxon>
        <taxon>Malasseziaceae</taxon>
        <taxon>Malassezia</taxon>
    </lineage>
</organism>
<dbReference type="GO" id="GO:0000506">
    <property type="term" value="C:glycosylphosphatidylinositol-N-acetylglucosaminyltransferase (GPI-GnT) complex"/>
    <property type="evidence" value="ECO:0007669"/>
    <property type="project" value="TreeGrafter"/>
</dbReference>
<dbReference type="Pfam" id="PF08288">
    <property type="entry name" value="PIGA"/>
    <property type="match status" value="1"/>
</dbReference>
<feature type="domain" description="PIGA GPI anchor biosynthesis" evidence="2">
    <location>
        <begin position="11"/>
        <end position="101"/>
    </location>
</feature>
<dbReference type="Gene3D" id="3.40.50.2000">
    <property type="entry name" value="Glycogen Phosphorylase B"/>
    <property type="match status" value="2"/>
</dbReference>
<evidence type="ECO:0000259" key="2">
    <source>
        <dbReference type="Pfam" id="PF08288"/>
    </source>
</evidence>
<keyword evidence="1" id="KW-0472">Membrane</keyword>
<evidence type="ECO:0000313" key="3">
    <source>
        <dbReference type="EMBL" id="WFD04672.1"/>
    </source>
</evidence>
<dbReference type="SUPFAM" id="SSF53756">
    <property type="entry name" value="UDP-Glycosyltransferase/glycogen phosphorylase"/>
    <property type="match status" value="1"/>
</dbReference>
<accession>A0AAF0E421</accession>
<dbReference type="EMBL" id="CP119942">
    <property type="protein sequence ID" value="WFD04672.1"/>
    <property type="molecule type" value="Genomic_DNA"/>
</dbReference>
<evidence type="ECO:0000256" key="1">
    <source>
        <dbReference type="SAM" id="Phobius"/>
    </source>
</evidence>
<sequence>MPLTQVIVVTHAYAPNRAGVRYLPGGLKVYYVPLQVIARQDTLPNFFALLPLLRAILVRERTEIVHAHQALSSMAHEGLFHATGLGLRTVFTDHSLFGFADVSSILTNKLLRFALTDADHVVCVSHTARENTVLRAALRPSDVSTIPNAIDARLVAPTHAAPHDHGTCAAHAVRIVVLSRLVYRKGIDLLLEAIPRLCARHARLTFVVGGAGPKLADLEQMRERHQLQDRVELVGAVRQRDVGAHLNRGHIFLNTSLTEAFGTSILEAACAGLYVVTTRVGGIPELLPHAMMRLAEPTADALVRETEHAIAHIRACRHDPLAQHRAVAQMYSWAHTVERLERVYDRVLHTPPRTSAARFARHAAHGGPIAGKIMCIVIAVQMVLLVVLEWVQPAARIARAPSLAT</sequence>